<dbReference type="AlphaFoldDB" id="A0A5L4IJB8"/>
<comment type="caution">
    <text evidence="1">The sequence shown here is derived from an EMBL/GenBank/DDBJ whole genome shotgun (WGS) entry which is preliminary data.</text>
</comment>
<name>A0A5L4IJB8_CAMFE</name>
<evidence type="ECO:0000313" key="1">
    <source>
        <dbReference type="EMBL" id="EAK0453747.1"/>
    </source>
</evidence>
<accession>A0A5L4IJB8</accession>
<reference evidence="1" key="1">
    <citation type="submission" date="2018-05" db="EMBL/GenBank/DDBJ databases">
        <authorList>
            <consortium name="PulseNet: The National Subtyping Network for Foodborne Disease Surveillance"/>
            <person name="Tarr C.L."/>
            <person name="Trees E."/>
            <person name="Katz L.S."/>
            <person name="Carleton-Romer H.A."/>
            <person name="Stroika S."/>
            <person name="Kucerova Z."/>
            <person name="Roache K.F."/>
            <person name="Sabol A.L."/>
            <person name="Besser J."/>
            <person name="Gerner-Smidt P."/>
        </authorList>
    </citation>
    <scope>NUCLEOTIDE SEQUENCE</scope>
    <source>
        <strain evidence="1">2014D-0197</strain>
    </source>
</reference>
<protein>
    <submittedName>
        <fullName evidence="1">Uncharacterized protein</fullName>
    </submittedName>
</protein>
<sequence length="282" mass="31708">MTILEPVDFELVSSDAANENYEEWSLNKSVIADSFYTYKNRIYKAASTFNADKTPDVDVRFVDFGATNKYKFIDEFINTQTKNNGALNIVVKPKDNIDIATFLGLEGENLMIEDSVVPLYFRKSRNWWEYFYAATKYLSTINLPVDTRMQDLSFSITPINGFAKLGMLMLGKRRHIGHTLSGAKSGLVDYSRVTKDAWGNATIIPGKTAKTAECSVVIETQDIDYIRDFVSKLAGVPTVYLLDDNINKNIGAFTVYGMLKDFSISTVSQEKSELNLLIEGLI</sequence>
<organism evidence="1">
    <name type="scientific">Campylobacter fetus</name>
    <dbReference type="NCBI Taxonomy" id="196"/>
    <lineage>
        <taxon>Bacteria</taxon>
        <taxon>Pseudomonadati</taxon>
        <taxon>Campylobacterota</taxon>
        <taxon>Epsilonproteobacteria</taxon>
        <taxon>Campylobacterales</taxon>
        <taxon>Campylobacteraceae</taxon>
        <taxon>Campylobacter</taxon>
    </lineage>
</organism>
<proteinExistence type="predicted"/>
<dbReference type="EMBL" id="AACCXK010000028">
    <property type="protein sequence ID" value="EAK0453747.1"/>
    <property type="molecule type" value="Genomic_DNA"/>
</dbReference>
<dbReference type="RefSeq" id="WP_002850375.1">
    <property type="nucleotide sequence ID" value="NZ_CBCUYW010000055.1"/>
</dbReference>
<gene>
    <name evidence="1" type="ORF">AAH17_08890</name>
</gene>